<dbReference type="PANTHER" id="PTHR30163:SF9">
    <property type="entry name" value="MEMBRANE-BOUND LYTIC MUREIN TRANSGLYCOSYLASE B"/>
    <property type="match status" value="1"/>
</dbReference>
<evidence type="ECO:0000313" key="3">
    <source>
        <dbReference type="Proteomes" id="UP000637632"/>
    </source>
</evidence>
<name>A0ABR6XGH0_9BURK</name>
<comment type="caution">
    <text evidence="2">The sequence shown here is derived from an EMBL/GenBank/DDBJ whole genome shotgun (WGS) entry which is preliminary data.</text>
</comment>
<organism evidence="2 3">
    <name type="scientific">Undibacterium aquatile</name>
    <dbReference type="NCBI Taxonomy" id="1537398"/>
    <lineage>
        <taxon>Bacteria</taxon>
        <taxon>Pseudomonadati</taxon>
        <taxon>Pseudomonadota</taxon>
        <taxon>Betaproteobacteria</taxon>
        <taxon>Burkholderiales</taxon>
        <taxon>Oxalobacteraceae</taxon>
        <taxon>Undibacterium</taxon>
    </lineage>
</organism>
<dbReference type="InterPro" id="IPR031304">
    <property type="entry name" value="SLT_2"/>
</dbReference>
<dbReference type="InterPro" id="IPR011757">
    <property type="entry name" value="Lytic_transglycosylase_MltB"/>
</dbReference>
<dbReference type="PANTHER" id="PTHR30163">
    <property type="entry name" value="MEMBRANE-BOUND LYTIC MUREIN TRANSGLYCOSYLASE B"/>
    <property type="match status" value="1"/>
</dbReference>
<sequence length="323" mass="36397">MQENVRFNEWKEVSAFITEMVDKHQFDKAQLQTVFEQVRYVESARQLMRPAPAGKPKNWKAYRARFVEPYRIEAGVAFWNKYADALERARQQYGVPPEIIVGLIGVETIFGKNTGKFRVMDALTTLAFDYPDTPTRDARMQFFRNELENMLLMARESGVDPFAFKGSYAGAIGWPQFMPGSIRKFAVDFDGDGSINLTDSPVDAIGSVAHYLAMHGWKRNLPVTFPATLISSEANPALLQTALSQGLRASYSLAELKTFISTASSDAPSNIQYGVIDLQNGDEATEYWLATDNFFAITQYNRSYFYAMSVFDLGRIISAAKEK</sequence>
<dbReference type="Pfam" id="PF13406">
    <property type="entry name" value="SLT_2"/>
    <property type="match status" value="1"/>
</dbReference>
<protein>
    <submittedName>
        <fullName evidence="2">Lytic murein transglycosylase B</fullName>
    </submittedName>
</protein>
<keyword evidence="3" id="KW-1185">Reference proteome</keyword>
<dbReference type="NCBIfam" id="TIGR02282">
    <property type="entry name" value="MltB"/>
    <property type="match status" value="1"/>
</dbReference>
<feature type="domain" description="Transglycosylase SLT" evidence="1">
    <location>
        <begin position="11"/>
        <end position="314"/>
    </location>
</feature>
<evidence type="ECO:0000259" key="1">
    <source>
        <dbReference type="Pfam" id="PF13406"/>
    </source>
</evidence>
<proteinExistence type="predicted"/>
<dbReference type="Gene3D" id="1.10.8.350">
    <property type="entry name" value="Bacterial muramidase"/>
    <property type="match status" value="1"/>
</dbReference>
<dbReference type="EMBL" id="JACOFT010000003">
    <property type="protein sequence ID" value="MBC3811838.1"/>
    <property type="molecule type" value="Genomic_DNA"/>
</dbReference>
<evidence type="ECO:0000313" key="2">
    <source>
        <dbReference type="EMBL" id="MBC3811838.1"/>
    </source>
</evidence>
<dbReference type="SUPFAM" id="SSF53955">
    <property type="entry name" value="Lysozyme-like"/>
    <property type="match status" value="1"/>
</dbReference>
<dbReference type="Gene3D" id="1.10.530.10">
    <property type="match status" value="1"/>
</dbReference>
<accession>A0ABR6XGH0</accession>
<gene>
    <name evidence="2" type="primary">mltB</name>
    <name evidence="2" type="ORF">H8K26_10330</name>
</gene>
<dbReference type="Proteomes" id="UP000637632">
    <property type="component" value="Unassembled WGS sequence"/>
</dbReference>
<reference evidence="2 3" key="1">
    <citation type="submission" date="2020-08" db="EMBL/GenBank/DDBJ databases">
        <title>Novel species isolated from subtropical streams in China.</title>
        <authorList>
            <person name="Lu H."/>
        </authorList>
    </citation>
    <scope>NUCLEOTIDE SEQUENCE [LARGE SCALE GENOMIC DNA]</scope>
    <source>
        <strain evidence="2 3">CCTCC AB 2015119</strain>
    </source>
</reference>
<dbReference type="InterPro" id="IPR023346">
    <property type="entry name" value="Lysozyme-like_dom_sf"/>
</dbReference>
<dbReference type="InterPro" id="IPR043426">
    <property type="entry name" value="MltB-like"/>
</dbReference>
<dbReference type="CDD" id="cd13399">
    <property type="entry name" value="Slt35-like"/>
    <property type="match status" value="1"/>
</dbReference>